<protein>
    <submittedName>
        <fullName evidence="5">PKD domain-containing protein</fullName>
    </submittedName>
</protein>
<sequence>MGTTGPRRRVRRAARRAAVLPLLLLAPLLVAPPVTAAPASSSSTSAAPAPVSADVLPTVQVDGVVWDTLVLGGTVYATGSFAQARPAGAAPGTQLTPRSNVLAFDLATGELLTGWDAVLDGQGLALAASADGSRIFVGGDFAAVDGVPRNRLAALDARTGDLVTGWKANAGARVRALAVSGDTLYVGGVFTTLAGQARTRLGAVSATTGAPTTWAPTADAEVTALAVPEGTGSVVVAGRFTTLDDQVARGSGAVDAVTGASRPWAVNATIQNYGPDSAIYSLTTSGGQVFGSGYDFGGPSDFENTFAADAATGTLQWVAGCYGDTYDTAPVGGVLYSVGHPHNCSAIGGNPETSPRSWQRAMVTTTAPAADGSTNVGGPFPGQPRPELLAWTPELAAGTVTGQQQGAWTVSATDGYVVLGGEFPTVNGVAQQGLVRFVPRAASPRREGPNGYTDLAPAVTATAPGVLRASWRAAYDRDDRVLTYELLRGEKLSTATVVGRRTASTAWWSRPTLALSDATVPAGAPQTYRVRVADADGNVLVGPKVTVDGPATAATPSPSADAVVADGATAYWRLGEPSGTRAFDLVGADDLVLPTSAARGAAGVLAGDAATTFAGSGSLQGVSTTAQAAPQTYSVEAWFRTTSRRGGKVVGVGSSRTGASATTDRNVYLTSSGQLVHAVSTGGTVRGVQSAAAYNDGRWHHLVASLGADGMQLSVDGVLVGRRADVTSARSLTGYWRVGGDSLSGWPLRPASDALAGTVDEVAVYPTVLTTGQVRSHAAAGGLAAPNDVPTAVATVTPSWSSVQLDGTASSDPDGRVVAWAWDLGDGSTTTGATARHTYAAAGRYTVTLVVTDDRGATARTTAVVDVVEPPNTAPTATVAASTGGLDVSLDGSGSTDADGRVVAWAWDLGDGQVAAGERVRHTYAAGGTYVVTLTATDDDGATATASRTVEVVAPPVVPAGTVAWDTFARTVAGGLGTAELGGAWTTTGAAGGTSVDGAAGVLSVAAGRAVSGRLASVAAGDVSLTTTVRPDALPTGGGVFVAGAVRAGTDGEYRAKVRVLADGSVTLGLARTDGTAETTLAAPVAVPGLVVAPGAGLRLRLEAVGTDPTMLRARAWAEGTAEPDGWQRTATDATASRQGPGGVGLWAYLSGSSTAPVALRVDDLAAGTGVARR</sequence>
<dbReference type="CDD" id="cd00146">
    <property type="entry name" value="PKD"/>
    <property type="match status" value="2"/>
</dbReference>
<dbReference type="AlphaFoldDB" id="A0A3N1HKX7"/>
<evidence type="ECO:0000313" key="6">
    <source>
        <dbReference type="Proteomes" id="UP000276232"/>
    </source>
</evidence>
<dbReference type="SUPFAM" id="SSF50998">
    <property type="entry name" value="Quinoprotein alcohol dehydrogenase-like"/>
    <property type="match status" value="1"/>
</dbReference>
<feature type="chain" id="PRO_5018180567" evidence="3">
    <location>
        <begin position="37"/>
        <end position="1174"/>
    </location>
</feature>
<dbReference type="SMART" id="SM00560">
    <property type="entry name" value="LamGL"/>
    <property type="match status" value="1"/>
</dbReference>
<dbReference type="GO" id="GO:0005975">
    <property type="term" value="P:carbohydrate metabolic process"/>
    <property type="evidence" value="ECO:0007669"/>
    <property type="project" value="UniProtKB-ARBA"/>
</dbReference>
<dbReference type="InterPro" id="IPR006558">
    <property type="entry name" value="LamG-like"/>
</dbReference>
<reference evidence="5 6" key="1">
    <citation type="journal article" date="2015" name="Stand. Genomic Sci.">
        <title>Genomic Encyclopedia of Bacterial and Archaeal Type Strains, Phase III: the genomes of soil and plant-associated and newly described type strains.</title>
        <authorList>
            <person name="Whitman W.B."/>
            <person name="Woyke T."/>
            <person name="Klenk H.P."/>
            <person name="Zhou Y."/>
            <person name="Lilburn T.G."/>
            <person name="Beck B.J."/>
            <person name="De Vos P."/>
            <person name="Vandamme P."/>
            <person name="Eisen J.A."/>
            <person name="Garrity G."/>
            <person name="Hugenholtz P."/>
            <person name="Kyrpides N.C."/>
        </authorList>
    </citation>
    <scope>NUCLEOTIDE SEQUENCE [LARGE SCALE GENOMIC DNA]</scope>
    <source>
        <strain evidence="5 6">CECT 7306</strain>
    </source>
</reference>
<dbReference type="Pfam" id="PF18911">
    <property type="entry name" value="PKD_4"/>
    <property type="match status" value="2"/>
</dbReference>
<dbReference type="InterPro" id="IPR022409">
    <property type="entry name" value="PKD/Chitinase_dom"/>
</dbReference>
<accession>A0A3N1HKX7</accession>
<dbReference type="InParanoid" id="A0A3N1HKX7"/>
<dbReference type="EMBL" id="RJKN01000005">
    <property type="protein sequence ID" value="ROP42992.1"/>
    <property type="molecule type" value="Genomic_DNA"/>
</dbReference>
<dbReference type="RefSeq" id="WP_148058065.1">
    <property type="nucleotide sequence ID" value="NZ_RJKN01000005.1"/>
</dbReference>
<dbReference type="InterPro" id="IPR029865">
    <property type="entry name" value="KIAA0319-like"/>
</dbReference>
<dbReference type="PANTHER" id="PTHR46182">
    <property type="entry name" value="FI19480P1"/>
    <property type="match status" value="1"/>
</dbReference>
<feature type="signal peptide" evidence="3">
    <location>
        <begin position="1"/>
        <end position="36"/>
    </location>
</feature>
<dbReference type="PROSITE" id="PS50093">
    <property type="entry name" value="PKD"/>
    <property type="match status" value="2"/>
</dbReference>
<dbReference type="Pfam" id="PF13385">
    <property type="entry name" value="Laminin_G_3"/>
    <property type="match status" value="1"/>
</dbReference>
<evidence type="ECO:0000256" key="3">
    <source>
        <dbReference type="SAM" id="SignalP"/>
    </source>
</evidence>
<keyword evidence="6" id="KW-1185">Reference proteome</keyword>
<evidence type="ECO:0000259" key="4">
    <source>
        <dbReference type="PROSITE" id="PS50093"/>
    </source>
</evidence>
<dbReference type="SMART" id="SM00089">
    <property type="entry name" value="PKD"/>
    <property type="match status" value="2"/>
</dbReference>
<proteinExistence type="predicted"/>
<comment type="caution">
    <text evidence="5">The sequence shown here is derived from an EMBL/GenBank/DDBJ whole genome shotgun (WGS) entry which is preliminary data.</text>
</comment>
<dbReference type="InterPro" id="IPR035986">
    <property type="entry name" value="PKD_dom_sf"/>
</dbReference>
<name>A0A3N1HKX7_9ACTN</name>
<dbReference type="InterPro" id="IPR013783">
    <property type="entry name" value="Ig-like_fold"/>
</dbReference>
<dbReference type="Gene3D" id="2.60.120.200">
    <property type="match status" value="1"/>
</dbReference>
<dbReference type="SUPFAM" id="SSF49899">
    <property type="entry name" value="Concanavalin A-like lectins/glucanases"/>
    <property type="match status" value="1"/>
</dbReference>
<dbReference type="InterPro" id="IPR011047">
    <property type="entry name" value="Quinoprotein_ADH-like_sf"/>
</dbReference>
<feature type="domain" description="PKD" evidence="4">
    <location>
        <begin position="802"/>
        <end position="867"/>
    </location>
</feature>
<organism evidence="5 6">
    <name type="scientific">Pseudokineococcus lusitanus</name>
    <dbReference type="NCBI Taxonomy" id="763993"/>
    <lineage>
        <taxon>Bacteria</taxon>
        <taxon>Bacillati</taxon>
        <taxon>Actinomycetota</taxon>
        <taxon>Actinomycetes</taxon>
        <taxon>Kineosporiales</taxon>
        <taxon>Kineosporiaceae</taxon>
        <taxon>Pseudokineococcus</taxon>
    </lineage>
</organism>
<dbReference type="PANTHER" id="PTHR46182:SF2">
    <property type="entry name" value="FI19480P1"/>
    <property type="match status" value="1"/>
</dbReference>
<keyword evidence="1 3" id="KW-0732">Signal</keyword>
<dbReference type="GO" id="GO:0031410">
    <property type="term" value="C:cytoplasmic vesicle"/>
    <property type="evidence" value="ECO:0007669"/>
    <property type="project" value="TreeGrafter"/>
</dbReference>
<dbReference type="Gene3D" id="2.60.40.10">
    <property type="entry name" value="Immunoglobulins"/>
    <property type="match status" value="2"/>
</dbReference>
<evidence type="ECO:0000313" key="5">
    <source>
        <dbReference type="EMBL" id="ROP42992.1"/>
    </source>
</evidence>
<keyword evidence="2" id="KW-1015">Disulfide bond</keyword>
<dbReference type="OrthoDB" id="9802683at2"/>
<dbReference type="SUPFAM" id="SSF49299">
    <property type="entry name" value="PKD domain"/>
    <property type="match status" value="2"/>
</dbReference>
<dbReference type="InterPro" id="IPR013320">
    <property type="entry name" value="ConA-like_dom_sf"/>
</dbReference>
<feature type="domain" description="PKD" evidence="4">
    <location>
        <begin position="871"/>
        <end position="955"/>
    </location>
</feature>
<gene>
    <name evidence="5" type="ORF">EDC03_2286</name>
</gene>
<dbReference type="GO" id="GO:0016020">
    <property type="term" value="C:membrane"/>
    <property type="evidence" value="ECO:0007669"/>
    <property type="project" value="TreeGrafter"/>
</dbReference>
<evidence type="ECO:0000256" key="1">
    <source>
        <dbReference type="ARBA" id="ARBA00022729"/>
    </source>
</evidence>
<dbReference type="InterPro" id="IPR000601">
    <property type="entry name" value="PKD_dom"/>
</dbReference>
<evidence type="ECO:0000256" key="2">
    <source>
        <dbReference type="ARBA" id="ARBA00023157"/>
    </source>
</evidence>
<dbReference type="Proteomes" id="UP000276232">
    <property type="component" value="Unassembled WGS sequence"/>
</dbReference>